<accession>A0ABW4DQI7</accession>
<protein>
    <submittedName>
        <fullName evidence="1">Alpha/beta hydrolase</fullName>
    </submittedName>
</protein>
<dbReference type="EMBL" id="JBHTOF010000027">
    <property type="protein sequence ID" value="MFD1465220.1"/>
    <property type="molecule type" value="Genomic_DNA"/>
</dbReference>
<keyword evidence="2" id="KW-1185">Reference proteome</keyword>
<proteinExistence type="predicted"/>
<evidence type="ECO:0000313" key="2">
    <source>
        <dbReference type="Proteomes" id="UP001597244"/>
    </source>
</evidence>
<dbReference type="RefSeq" id="WP_125578194.1">
    <property type="nucleotide sequence ID" value="NZ_JBHTOF010000027.1"/>
</dbReference>
<gene>
    <name evidence="1" type="ORF">ACFQ4L_03840</name>
</gene>
<dbReference type="Gene3D" id="3.40.50.1820">
    <property type="entry name" value="alpha/beta hydrolase"/>
    <property type="match status" value="1"/>
</dbReference>
<reference evidence="2" key="1">
    <citation type="journal article" date="2019" name="Int. J. Syst. Evol. Microbiol.">
        <title>The Global Catalogue of Microorganisms (GCM) 10K type strain sequencing project: providing services to taxonomists for standard genome sequencing and annotation.</title>
        <authorList>
            <consortium name="The Broad Institute Genomics Platform"/>
            <consortium name="The Broad Institute Genome Sequencing Center for Infectious Disease"/>
            <person name="Wu L."/>
            <person name="Ma J."/>
        </authorList>
    </citation>
    <scope>NUCLEOTIDE SEQUENCE [LARGE SCALE GENOMIC DNA]</scope>
    <source>
        <strain evidence="2">CCM 8951</strain>
    </source>
</reference>
<dbReference type="InterPro" id="IPR029058">
    <property type="entry name" value="AB_hydrolase_fold"/>
</dbReference>
<dbReference type="Proteomes" id="UP001597244">
    <property type="component" value="Unassembled WGS sequence"/>
</dbReference>
<name>A0ABW4DQI7_9LACO</name>
<sequence>MLKIKSWRWKNHGLLLLALVFLMFLTGSAYYWTRENVDQLAKWRNSRLSPVIMIPGSSATENRFDSLVAKLNETAPVQHSLLKVKVYNSGQIIYSGHIRARDDEPIIVVGFQNNQDGYDNIKLQAKMFDKVFAQLQARYNFNNFKAFGYSNGGLIYTAFLEKYYDQYDVTMKRLMTIGSPYNFNEATLNHKTQMLADFIDQRKKLPTDLTVYSIAGTENYDSDGLVPLGSVEAGKYIYQEQVKHYTEITVTGGDAQHSDLPDNQQIVQLIQTDLLEKIDRNQSSGKVNATP</sequence>
<dbReference type="SUPFAM" id="SSF53474">
    <property type="entry name" value="alpha/beta-Hydrolases"/>
    <property type="match status" value="1"/>
</dbReference>
<dbReference type="InterPro" id="IPR010315">
    <property type="entry name" value="DUF915_hydro-like"/>
</dbReference>
<organism evidence="1 2">
    <name type="scientific">Lapidilactobacillus mulanensis</name>
    <dbReference type="NCBI Taxonomy" id="2485999"/>
    <lineage>
        <taxon>Bacteria</taxon>
        <taxon>Bacillati</taxon>
        <taxon>Bacillota</taxon>
        <taxon>Bacilli</taxon>
        <taxon>Lactobacillales</taxon>
        <taxon>Lactobacillaceae</taxon>
        <taxon>Lapidilactobacillus</taxon>
    </lineage>
</organism>
<comment type="caution">
    <text evidence="1">The sequence shown here is derived from an EMBL/GenBank/DDBJ whole genome shotgun (WGS) entry which is preliminary data.</text>
</comment>
<dbReference type="Pfam" id="PF06028">
    <property type="entry name" value="DUF915"/>
    <property type="match status" value="1"/>
</dbReference>
<keyword evidence="1" id="KW-0378">Hydrolase</keyword>
<dbReference type="GO" id="GO:0016787">
    <property type="term" value="F:hydrolase activity"/>
    <property type="evidence" value="ECO:0007669"/>
    <property type="project" value="UniProtKB-KW"/>
</dbReference>
<evidence type="ECO:0000313" key="1">
    <source>
        <dbReference type="EMBL" id="MFD1465220.1"/>
    </source>
</evidence>